<evidence type="ECO:0000313" key="2">
    <source>
        <dbReference type="Proteomes" id="UP000024635"/>
    </source>
</evidence>
<protein>
    <submittedName>
        <fullName evidence="1">Uncharacterized protein</fullName>
    </submittedName>
</protein>
<proteinExistence type="predicted"/>
<dbReference type="EMBL" id="JARK01000082">
    <property type="protein sequence ID" value="EYC43741.1"/>
    <property type="molecule type" value="Genomic_DNA"/>
</dbReference>
<accession>A0A016WVW6</accession>
<name>A0A016WVW6_9BILA</name>
<gene>
    <name evidence="1" type="primary">Acey_s0482.g2282</name>
    <name evidence="1" type="ORF">Y032_0482g2282</name>
</gene>
<keyword evidence="2" id="KW-1185">Reference proteome</keyword>
<dbReference type="AlphaFoldDB" id="A0A016WVW6"/>
<comment type="caution">
    <text evidence="1">The sequence shown here is derived from an EMBL/GenBank/DDBJ whole genome shotgun (WGS) entry which is preliminary data.</text>
</comment>
<evidence type="ECO:0000313" key="1">
    <source>
        <dbReference type="EMBL" id="EYC43741.1"/>
    </source>
</evidence>
<reference evidence="2" key="1">
    <citation type="journal article" date="2015" name="Nat. Genet.">
        <title>The genome and transcriptome of the zoonotic hookworm Ancylostoma ceylanicum identify infection-specific gene families.</title>
        <authorList>
            <person name="Schwarz E.M."/>
            <person name="Hu Y."/>
            <person name="Antoshechkin I."/>
            <person name="Miller M.M."/>
            <person name="Sternberg P.W."/>
            <person name="Aroian R.V."/>
        </authorList>
    </citation>
    <scope>NUCLEOTIDE SEQUENCE</scope>
    <source>
        <strain evidence="2">HY135</strain>
    </source>
</reference>
<sequence length="71" mass="8207">MSLQVMVRKAVMSQPVLSEQHLSRVAELRDLFVVDRSKKVDTPAFFACSIGRIGFWHCFAMFLKFVEETKI</sequence>
<organism evidence="1 2">
    <name type="scientific">Ancylostoma ceylanicum</name>
    <dbReference type="NCBI Taxonomy" id="53326"/>
    <lineage>
        <taxon>Eukaryota</taxon>
        <taxon>Metazoa</taxon>
        <taxon>Ecdysozoa</taxon>
        <taxon>Nematoda</taxon>
        <taxon>Chromadorea</taxon>
        <taxon>Rhabditida</taxon>
        <taxon>Rhabditina</taxon>
        <taxon>Rhabditomorpha</taxon>
        <taxon>Strongyloidea</taxon>
        <taxon>Ancylostomatidae</taxon>
        <taxon>Ancylostomatinae</taxon>
        <taxon>Ancylostoma</taxon>
    </lineage>
</organism>
<dbReference type="Proteomes" id="UP000024635">
    <property type="component" value="Unassembled WGS sequence"/>
</dbReference>